<dbReference type="InterPro" id="IPR010977">
    <property type="entry name" value="Aromatic_deC"/>
</dbReference>
<evidence type="ECO:0000256" key="5">
    <source>
        <dbReference type="ARBA" id="ARBA00023239"/>
    </source>
</evidence>
<protein>
    <submittedName>
        <fullName evidence="7">Pyridoxal phosphate-dependent decarboxylase family protein</fullName>
    </submittedName>
</protein>
<keyword evidence="4 6" id="KW-0663">Pyridoxal phosphate</keyword>
<dbReference type="PANTHER" id="PTHR11999:SF70">
    <property type="entry name" value="MIP05841P"/>
    <property type="match status" value="1"/>
</dbReference>
<comment type="caution">
    <text evidence="7">The sequence shown here is derived from an EMBL/GenBank/DDBJ whole genome shotgun (WGS) entry which is preliminary data.</text>
</comment>
<dbReference type="Gene3D" id="3.90.1150.10">
    <property type="entry name" value="Aspartate Aminotransferase, domain 1"/>
    <property type="match status" value="1"/>
</dbReference>
<name>A0ABW8AQM8_9ACTN</name>
<dbReference type="PANTHER" id="PTHR11999">
    <property type="entry name" value="GROUP II PYRIDOXAL-5-PHOSPHATE DECARBOXYLASE"/>
    <property type="match status" value="1"/>
</dbReference>
<dbReference type="Pfam" id="PF00282">
    <property type="entry name" value="Pyridoxal_deC"/>
    <property type="match status" value="1"/>
</dbReference>
<dbReference type="InterPro" id="IPR015422">
    <property type="entry name" value="PyrdxlP-dep_Trfase_small"/>
</dbReference>
<evidence type="ECO:0000313" key="8">
    <source>
        <dbReference type="Proteomes" id="UP001612915"/>
    </source>
</evidence>
<gene>
    <name evidence="7" type="ORF">ACIB24_16560</name>
</gene>
<dbReference type="Gene3D" id="3.40.640.10">
    <property type="entry name" value="Type I PLP-dependent aspartate aminotransferase-like (Major domain)"/>
    <property type="match status" value="1"/>
</dbReference>
<evidence type="ECO:0000256" key="4">
    <source>
        <dbReference type="ARBA" id="ARBA00022898"/>
    </source>
</evidence>
<dbReference type="Proteomes" id="UP001612915">
    <property type="component" value="Unassembled WGS sequence"/>
</dbReference>
<keyword evidence="3" id="KW-0210">Decarboxylase</keyword>
<evidence type="ECO:0000256" key="2">
    <source>
        <dbReference type="ARBA" id="ARBA00009533"/>
    </source>
</evidence>
<evidence type="ECO:0000256" key="6">
    <source>
        <dbReference type="RuleBase" id="RU000382"/>
    </source>
</evidence>
<dbReference type="EMBL" id="JBITLV010000005">
    <property type="protein sequence ID" value="MFI7588685.1"/>
    <property type="molecule type" value="Genomic_DNA"/>
</dbReference>
<proteinExistence type="inferred from homology"/>
<comment type="cofactor">
    <cofactor evidence="1 6">
        <name>pyridoxal 5'-phosphate</name>
        <dbReference type="ChEBI" id="CHEBI:597326"/>
    </cofactor>
</comment>
<sequence length="457" mass="47791">MRTPDWDGPLSEAYTGALTYLAALPERPVRPAVPTDELRERLGGPLPRSGTDPRQVVAELAALGDAAAVPSGGGRYFGFVTGGAMPAAMAADWLTATWDQNSTLHVMSPLAGVAEEVAGRWLTELLGLPGHSSVGFVTGAQMANVTGLAIGLRRVLLDAGWDVDADGLFGAPPVRVVVGEGRHSTVDRALRLLGLGSKAIVPVAMDDEGRLRPDALELSLAGSSVPVIVAAQLGNVNTGALDPVGEICDVAHRFGAWVHVDGAFGLWAAASPTLRHSVAGVERADSWATDAHKWLNVPYDSGLVFCAHPEDHAATMGMRAGYLPQAEGFRDSMDFVPESSRRCRGFAVHAAIRSLGADGVGELVDRCCALARRFADGLRAGGAQVLNDVVLNQVLVRFGSDENTSATIASVQSDGTCWMGGTSWQGRPAMRVSVSNWSTDEADVDASVAAVLRCAGL</sequence>
<evidence type="ECO:0000256" key="3">
    <source>
        <dbReference type="ARBA" id="ARBA00022793"/>
    </source>
</evidence>
<dbReference type="InterPro" id="IPR015424">
    <property type="entry name" value="PyrdxlP-dep_Trfase"/>
</dbReference>
<keyword evidence="8" id="KW-1185">Reference proteome</keyword>
<reference evidence="7 8" key="1">
    <citation type="submission" date="2024-10" db="EMBL/GenBank/DDBJ databases">
        <title>The Natural Products Discovery Center: Release of the First 8490 Sequenced Strains for Exploring Actinobacteria Biosynthetic Diversity.</title>
        <authorList>
            <person name="Kalkreuter E."/>
            <person name="Kautsar S.A."/>
            <person name="Yang D."/>
            <person name="Bader C.D."/>
            <person name="Teijaro C.N."/>
            <person name="Fluegel L."/>
            <person name="Davis C.M."/>
            <person name="Simpson J.R."/>
            <person name="Lauterbach L."/>
            <person name="Steele A.D."/>
            <person name="Gui C."/>
            <person name="Meng S."/>
            <person name="Li G."/>
            <person name="Viehrig K."/>
            <person name="Ye F."/>
            <person name="Su P."/>
            <person name="Kiefer A.F."/>
            <person name="Nichols A."/>
            <person name="Cepeda A.J."/>
            <person name="Yan W."/>
            <person name="Fan B."/>
            <person name="Jiang Y."/>
            <person name="Adhikari A."/>
            <person name="Zheng C.-J."/>
            <person name="Schuster L."/>
            <person name="Cowan T.M."/>
            <person name="Smanski M.J."/>
            <person name="Chevrette M.G."/>
            <person name="De Carvalho L.P.S."/>
            <person name="Shen B."/>
        </authorList>
    </citation>
    <scope>NUCLEOTIDE SEQUENCE [LARGE SCALE GENOMIC DNA]</scope>
    <source>
        <strain evidence="7 8">NPDC049639</strain>
    </source>
</reference>
<keyword evidence="5 6" id="KW-0456">Lyase</keyword>
<organism evidence="7 8">
    <name type="scientific">Spongisporangium articulatum</name>
    <dbReference type="NCBI Taxonomy" id="3362603"/>
    <lineage>
        <taxon>Bacteria</taxon>
        <taxon>Bacillati</taxon>
        <taxon>Actinomycetota</taxon>
        <taxon>Actinomycetes</taxon>
        <taxon>Kineosporiales</taxon>
        <taxon>Kineosporiaceae</taxon>
        <taxon>Spongisporangium</taxon>
    </lineage>
</organism>
<evidence type="ECO:0000313" key="7">
    <source>
        <dbReference type="EMBL" id="MFI7588685.1"/>
    </source>
</evidence>
<dbReference type="InterPro" id="IPR015421">
    <property type="entry name" value="PyrdxlP-dep_Trfase_major"/>
</dbReference>
<evidence type="ECO:0000256" key="1">
    <source>
        <dbReference type="ARBA" id="ARBA00001933"/>
    </source>
</evidence>
<dbReference type="InterPro" id="IPR002129">
    <property type="entry name" value="PyrdxlP-dep_de-COase"/>
</dbReference>
<dbReference type="RefSeq" id="WP_398282628.1">
    <property type="nucleotide sequence ID" value="NZ_JBITLV010000005.1"/>
</dbReference>
<accession>A0ABW8AQM8</accession>
<dbReference type="SUPFAM" id="SSF53383">
    <property type="entry name" value="PLP-dependent transferases"/>
    <property type="match status" value="1"/>
</dbReference>
<comment type="similarity">
    <text evidence="2 6">Belongs to the group II decarboxylase family.</text>
</comment>